<evidence type="ECO:0000313" key="3">
    <source>
        <dbReference type="EMBL" id="KAF1836481.1"/>
    </source>
</evidence>
<name>A0A6A5KLM3_9PLEO</name>
<feature type="transmembrane region" description="Helical" evidence="2">
    <location>
        <begin position="20"/>
        <end position="39"/>
    </location>
</feature>
<evidence type="ECO:0000256" key="1">
    <source>
        <dbReference type="SAM" id="MobiDB-lite"/>
    </source>
</evidence>
<dbReference type="OrthoDB" id="3768874at2759"/>
<dbReference type="AlphaFoldDB" id="A0A6A5KLM3"/>
<keyword evidence="2" id="KW-1133">Transmembrane helix</keyword>
<dbReference type="EMBL" id="ML975273">
    <property type="protein sequence ID" value="KAF1836481.1"/>
    <property type="molecule type" value="Genomic_DNA"/>
</dbReference>
<evidence type="ECO:0000313" key="4">
    <source>
        <dbReference type="Proteomes" id="UP000800040"/>
    </source>
</evidence>
<proteinExistence type="predicted"/>
<accession>A0A6A5KLM3</accession>
<sequence>MTFSANVTLESTTKPDVAVIVPLVVVVVLIVMIIIALALSPKGSIQKLVTRITRRSRTPILPLTELPQPEPTFIQRHLEGLRKWQKPTGPPAPASQPSLLCDGIQMADLPALSKPSPVARPPNRPTYQQWKERYQNRSPTADERHRYAREKKTRVPNNGQYWRRVYEELQTRRPWWEKLKEKMGF</sequence>
<keyword evidence="2" id="KW-0472">Membrane</keyword>
<keyword evidence="2" id="KW-0812">Transmembrane</keyword>
<evidence type="ECO:0000256" key="2">
    <source>
        <dbReference type="SAM" id="Phobius"/>
    </source>
</evidence>
<keyword evidence="4" id="KW-1185">Reference proteome</keyword>
<reference evidence="3" key="1">
    <citation type="submission" date="2020-01" db="EMBL/GenBank/DDBJ databases">
        <authorList>
            <consortium name="DOE Joint Genome Institute"/>
            <person name="Haridas S."/>
            <person name="Albert R."/>
            <person name="Binder M."/>
            <person name="Bloem J."/>
            <person name="Labutti K."/>
            <person name="Salamov A."/>
            <person name="Andreopoulos B."/>
            <person name="Baker S.E."/>
            <person name="Barry K."/>
            <person name="Bills G."/>
            <person name="Bluhm B.H."/>
            <person name="Cannon C."/>
            <person name="Castanera R."/>
            <person name="Culley D.E."/>
            <person name="Daum C."/>
            <person name="Ezra D."/>
            <person name="Gonzalez J.B."/>
            <person name="Henrissat B."/>
            <person name="Kuo A."/>
            <person name="Liang C."/>
            <person name="Lipzen A."/>
            <person name="Lutzoni F."/>
            <person name="Magnuson J."/>
            <person name="Mondo S."/>
            <person name="Nolan M."/>
            <person name="Ohm R."/>
            <person name="Pangilinan J."/>
            <person name="Park H.-J."/>
            <person name="Ramirez L."/>
            <person name="Alfaro M."/>
            <person name="Sun H."/>
            <person name="Tritt A."/>
            <person name="Yoshinaga Y."/>
            <person name="Zwiers L.-H."/>
            <person name="Turgeon B.G."/>
            <person name="Goodwin S.B."/>
            <person name="Spatafora J.W."/>
            <person name="Crous P.W."/>
            <person name="Grigoriev I.V."/>
        </authorList>
    </citation>
    <scope>NUCLEOTIDE SEQUENCE</scope>
    <source>
        <strain evidence="3">P77</strain>
    </source>
</reference>
<gene>
    <name evidence="3" type="ORF">BDW02DRAFT_567073</name>
</gene>
<protein>
    <submittedName>
        <fullName evidence="3">Uncharacterized protein</fullName>
    </submittedName>
</protein>
<dbReference type="Proteomes" id="UP000800040">
    <property type="component" value="Unassembled WGS sequence"/>
</dbReference>
<feature type="region of interest" description="Disordered" evidence="1">
    <location>
        <begin position="111"/>
        <end position="152"/>
    </location>
</feature>
<organism evidence="3 4">
    <name type="scientific">Decorospora gaudefroyi</name>
    <dbReference type="NCBI Taxonomy" id="184978"/>
    <lineage>
        <taxon>Eukaryota</taxon>
        <taxon>Fungi</taxon>
        <taxon>Dikarya</taxon>
        <taxon>Ascomycota</taxon>
        <taxon>Pezizomycotina</taxon>
        <taxon>Dothideomycetes</taxon>
        <taxon>Pleosporomycetidae</taxon>
        <taxon>Pleosporales</taxon>
        <taxon>Pleosporineae</taxon>
        <taxon>Pleosporaceae</taxon>
        <taxon>Decorospora</taxon>
    </lineage>
</organism>
<feature type="compositionally biased region" description="Basic and acidic residues" evidence="1">
    <location>
        <begin position="130"/>
        <end position="145"/>
    </location>
</feature>